<dbReference type="SUPFAM" id="SSF47699">
    <property type="entry name" value="Bifunctional inhibitor/lipid-transfer protein/seed storage 2S albumin"/>
    <property type="match status" value="1"/>
</dbReference>
<evidence type="ECO:0000256" key="11">
    <source>
        <dbReference type="SAM" id="MobiDB-lite"/>
    </source>
</evidence>
<dbReference type="Pfam" id="PF14368">
    <property type="entry name" value="LTP_2"/>
    <property type="match status" value="1"/>
</dbReference>
<dbReference type="InterPro" id="IPR016140">
    <property type="entry name" value="Bifunc_inhib/LTP/seed_store"/>
</dbReference>
<evidence type="ECO:0000256" key="3">
    <source>
        <dbReference type="ARBA" id="ARBA00022448"/>
    </source>
</evidence>
<dbReference type="InterPro" id="IPR043325">
    <property type="entry name" value="LTSS"/>
</dbReference>
<accession>A0AAU9PUG0</accession>
<evidence type="ECO:0000256" key="2">
    <source>
        <dbReference type="ARBA" id="ARBA00009748"/>
    </source>
</evidence>
<evidence type="ECO:0000256" key="8">
    <source>
        <dbReference type="ARBA" id="ARBA00023157"/>
    </source>
</evidence>
<organism evidence="13 14">
    <name type="scientific">Lactuca virosa</name>
    <dbReference type="NCBI Taxonomy" id="75947"/>
    <lineage>
        <taxon>Eukaryota</taxon>
        <taxon>Viridiplantae</taxon>
        <taxon>Streptophyta</taxon>
        <taxon>Embryophyta</taxon>
        <taxon>Tracheophyta</taxon>
        <taxon>Spermatophyta</taxon>
        <taxon>Magnoliopsida</taxon>
        <taxon>eudicotyledons</taxon>
        <taxon>Gunneridae</taxon>
        <taxon>Pentapetalae</taxon>
        <taxon>asterids</taxon>
        <taxon>campanulids</taxon>
        <taxon>Asterales</taxon>
        <taxon>Asteraceae</taxon>
        <taxon>Cichorioideae</taxon>
        <taxon>Cichorieae</taxon>
        <taxon>Lactucinae</taxon>
        <taxon>Lactuca</taxon>
    </lineage>
</organism>
<evidence type="ECO:0000256" key="1">
    <source>
        <dbReference type="ARBA" id="ARBA00004609"/>
    </source>
</evidence>
<keyword evidence="7" id="KW-0446">Lipid-binding</keyword>
<dbReference type="GO" id="GO:0006869">
    <property type="term" value="P:lipid transport"/>
    <property type="evidence" value="ECO:0007669"/>
    <property type="project" value="InterPro"/>
</dbReference>
<evidence type="ECO:0000256" key="7">
    <source>
        <dbReference type="ARBA" id="ARBA00023121"/>
    </source>
</evidence>
<evidence type="ECO:0000256" key="9">
    <source>
        <dbReference type="ARBA" id="ARBA00023180"/>
    </source>
</evidence>
<dbReference type="EMBL" id="CAKMRJ010005745">
    <property type="protein sequence ID" value="CAH1453439.1"/>
    <property type="molecule type" value="Genomic_DNA"/>
</dbReference>
<dbReference type="Proteomes" id="UP001157418">
    <property type="component" value="Unassembled WGS sequence"/>
</dbReference>
<evidence type="ECO:0000313" key="13">
    <source>
        <dbReference type="EMBL" id="CAH1453439.1"/>
    </source>
</evidence>
<keyword evidence="5" id="KW-0472">Membrane</keyword>
<dbReference type="GO" id="GO:0005886">
    <property type="term" value="C:plasma membrane"/>
    <property type="evidence" value="ECO:0007669"/>
    <property type="project" value="UniProtKB-SubCell"/>
</dbReference>
<keyword evidence="8" id="KW-1015">Disulfide bond</keyword>
<feature type="compositionally biased region" description="Low complexity" evidence="11">
    <location>
        <begin position="207"/>
        <end position="216"/>
    </location>
</feature>
<keyword evidence="10" id="KW-0449">Lipoprotein</keyword>
<evidence type="ECO:0000256" key="10">
    <source>
        <dbReference type="ARBA" id="ARBA00023288"/>
    </source>
</evidence>
<dbReference type="Gene3D" id="1.10.110.10">
    <property type="entry name" value="Plant lipid-transfer and hydrophobic proteins"/>
    <property type="match status" value="1"/>
</dbReference>
<dbReference type="GO" id="GO:0008289">
    <property type="term" value="F:lipid binding"/>
    <property type="evidence" value="ECO:0007669"/>
    <property type="project" value="UniProtKB-KW"/>
</dbReference>
<keyword evidence="5" id="KW-0336">GPI-anchor</keyword>
<evidence type="ECO:0000259" key="12">
    <source>
        <dbReference type="Pfam" id="PF14368"/>
    </source>
</evidence>
<keyword evidence="3" id="KW-0813">Transport</keyword>
<feature type="domain" description="Bifunctional inhibitor/plant lipid transfer protein/seed storage helical" evidence="12">
    <location>
        <begin position="47"/>
        <end position="124"/>
    </location>
</feature>
<keyword evidence="4" id="KW-1003">Cell membrane</keyword>
<keyword evidence="6" id="KW-0732">Signal</keyword>
<dbReference type="InterPro" id="IPR000528">
    <property type="entry name" value="Plant_nsLTP"/>
</dbReference>
<proteinExistence type="inferred from homology"/>
<evidence type="ECO:0000256" key="6">
    <source>
        <dbReference type="ARBA" id="ARBA00022729"/>
    </source>
</evidence>
<reference evidence="13 14" key="1">
    <citation type="submission" date="2022-01" db="EMBL/GenBank/DDBJ databases">
        <authorList>
            <person name="Xiong W."/>
            <person name="Schranz E."/>
        </authorList>
    </citation>
    <scope>NUCLEOTIDE SEQUENCE [LARGE SCALE GENOMIC DNA]</scope>
</reference>
<dbReference type="PANTHER" id="PTHR33044">
    <property type="entry name" value="BIFUNCTIONAL INHIBITOR/LIPID-TRANSFER PROTEIN/SEED STORAGE 2S ALBUMIN SUPERFAMILY PROTEIN-RELATED"/>
    <property type="match status" value="1"/>
</dbReference>
<feature type="region of interest" description="Disordered" evidence="11">
    <location>
        <begin position="207"/>
        <end position="245"/>
    </location>
</feature>
<comment type="caution">
    <text evidence="13">The sequence shown here is derived from an EMBL/GenBank/DDBJ whole genome shotgun (WGS) entry which is preliminary data.</text>
</comment>
<feature type="compositionally biased region" description="Basic and acidic residues" evidence="11">
    <location>
        <begin position="217"/>
        <end position="226"/>
    </location>
</feature>
<dbReference type="GO" id="GO:0098552">
    <property type="term" value="C:side of membrane"/>
    <property type="evidence" value="ECO:0007669"/>
    <property type="project" value="UniProtKB-KW"/>
</dbReference>
<dbReference type="InterPro" id="IPR036312">
    <property type="entry name" value="Bifun_inhib/LTP/seed_sf"/>
</dbReference>
<sequence>MVAWGETNDLAMMGEREKINHRDGFFFLTHGGGCAHGDVCIRVDGTGAAQTCVSKLIPCAQYLNATTKPPNSCCDPIKEAVATDLQCMCNLYENPAFLSGLGINVAQALRLPQLCGISYDTTTCNNTTAFPLKKVEHGDKLLLNGNRETLHDSITETLVTDDDKAVAVSEVCDASVYDIVNNDQPSQRQIPNAILPLLRYQQYDSSESSLSLQGSPSEDRNFRSELDSAEMEETSFSSQEDSEHDEILDWAKDQGLALRINTWSHHIRTFIHVGKQ</sequence>
<dbReference type="CDD" id="cd00010">
    <property type="entry name" value="AAI_LTSS"/>
    <property type="match status" value="1"/>
</dbReference>
<evidence type="ECO:0000256" key="5">
    <source>
        <dbReference type="ARBA" id="ARBA00022622"/>
    </source>
</evidence>
<gene>
    <name evidence="13" type="ORF">LVIROSA_LOCUS38680</name>
</gene>
<name>A0AAU9PUG0_9ASTR</name>
<keyword evidence="14" id="KW-1185">Reference proteome</keyword>
<comment type="subcellular location">
    <subcellularLocation>
        <location evidence="1">Cell membrane</location>
        <topology evidence="1">Lipid-anchor</topology>
        <topology evidence="1">GPI-anchor</topology>
    </subcellularLocation>
</comment>
<protein>
    <recommendedName>
        <fullName evidence="12">Bifunctional inhibitor/plant lipid transfer protein/seed storage helical domain-containing protein</fullName>
    </recommendedName>
</protein>
<keyword evidence="9" id="KW-0325">Glycoprotein</keyword>
<dbReference type="PRINTS" id="PR00382">
    <property type="entry name" value="LIPIDTRNSFER"/>
</dbReference>
<dbReference type="AlphaFoldDB" id="A0AAU9PUG0"/>
<comment type="similarity">
    <text evidence="2">Belongs to the plant LTP family.</text>
</comment>
<evidence type="ECO:0000256" key="4">
    <source>
        <dbReference type="ARBA" id="ARBA00022475"/>
    </source>
</evidence>
<evidence type="ECO:0000313" key="14">
    <source>
        <dbReference type="Proteomes" id="UP001157418"/>
    </source>
</evidence>